<dbReference type="InterPro" id="IPR018297">
    <property type="entry name" value="A/G_cyclase_CS"/>
</dbReference>
<evidence type="ECO:0000256" key="3">
    <source>
        <dbReference type="ARBA" id="ARBA00022741"/>
    </source>
</evidence>
<dbReference type="GO" id="GO:0009190">
    <property type="term" value="P:cyclic nucleotide biosynthetic process"/>
    <property type="evidence" value="ECO:0007669"/>
    <property type="project" value="InterPro"/>
</dbReference>
<dbReference type="InterPro" id="IPR029016">
    <property type="entry name" value="GAF-like_dom_sf"/>
</dbReference>
<organism evidence="9 10">
    <name type="scientific">Neomesorhizobium albiziae</name>
    <dbReference type="NCBI Taxonomy" id="335020"/>
    <lineage>
        <taxon>Bacteria</taxon>
        <taxon>Pseudomonadati</taxon>
        <taxon>Pseudomonadota</taxon>
        <taxon>Alphaproteobacteria</taxon>
        <taxon>Hyphomicrobiales</taxon>
        <taxon>Phyllobacteriaceae</taxon>
        <taxon>Neomesorhizobium</taxon>
    </lineage>
</organism>
<accession>A0A1I4C2L3</accession>
<dbReference type="PROSITE" id="PS00452">
    <property type="entry name" value="GUANYLATE_CYCLASE_1"/>
    <property type="match status" value="1"/>
</dbReference>
<keyword evidence="2" id="KW-0812">Transmembrane</keyword>
<comment type="similarity">
    <text evidence="7">Belongs to the adenylyl cyclase class-4/guanylyl cyclase family.</text>
</comment>
<dbReference type="EMBL" id="FOSL01000011">
    <property type="protein sequence ID" value="SFK74579.1"/>
    <property type="molecule type" value="Genomic_DNA"/>
</dbReference>
<dbReference type="Gene3D" id="3.30.70.1230">
    <property type="entry name" value="Nucleotide cyclase"/>
    <property type="match status" value="1"/>
</dbReference>
<evidence type="ECO:0000313" key="9">
    <source>
        <dbReference type="EMBL" id="SFK74579.1"/>
    </source>
</evidence>
<dbReference type="RefSeq" id="WP_149761667.1">
    <property type="nucleotide sequence ID" value="NZ_BSPE01000004.1"/>
</dbReference>
<dbReference type="InterPro" id="IPR029787">
    <property type="entry name" value="Nucleotide_cyclase"/>
</dbReference>
<protein>
    <submittedName>
        <fullName evidence="9">Adenylate cyclase, class 3</fullName>
    </submittedName>
</protein>
<feature type="domain" description="Guanylate cyclase" evidence="8">
    <location>
        <begin position="222"/>
        <end position="353"/>
    </location>
</feature>
<dbReference type="Pfam" id="PF00211">
    <property type="entry name" value="Guanylate_cyc"/>
    <property type="match status" value="1"/>
</dbReference>
<reference evidence="9 10" key="1">
    <citation type="submission" date="2016-10" db="EMBL/GenBank/DDBJ databases">
        <authorList>
            <person name="Varghese N."/>
            <person name="Submissions S."/>
        </authorList>
    </citation>
    <scope>NUCLEOTIDE SEQUENCE [LARGE SCALE GENOMIC DNA]</scope>
    <source>
        <strain evidence="9 10">DSM 21822</strain>
    </source>
</reference>
<evidence type="ECO:0000256" key="2">
    <source>
        <dbReference type="ARBA" id="ARBA00022692"/>
    </source>
</evidence>
<sequence length="429" mass="47919">MAVSYPIPGNEYERNEAVRSYRIMDSPPEILFDEIGEIAGQICDCPISYISFIEGDRLWFKSRYGLPADFHGCPREIAFCSVTVCGADLVLSCDMTQDDRFRNFPLVVNEPGYRFYCAMPLITPQGYALGTICVLDTRPRELSFAQQEGLRRLAQQLVGLLEHRRRVIERDEAMHELDAAHAALAAEKAKTEHLLARILPETIANELKRNGRVEPQFHASATVLIADVKGFTGFTRGAEPALLINMLNRYFAGFDEAIERSGLEKLKTIGDAYMAVAGVPVFRKTHAIDACLAALRMLAVVDRLRIERQKLRLPHFEVRIGIHSGPMIAGIVGTHRFTYDVWGDTVNVAALMEANGEAGAINVSERVFHSVAPYFSFVDRGQVGVKHGQSLRMYFLDRISPDYAADPAGREPNERFFARPEVSLTPLPS</sequence>
<name>A0A1I4C2L3_9HYPH</name>
<comment type="subcellular location">
    <subcellularLocation>
        <location evidence="1">Membrane</location>
    </subcellularLocation>
</comment>
<evidence type="ECO:0000256" key="5">
    <source>
        <dbReference type="ARBA" id="ARBA00023136"/>
    </source>
</evidence>
<keyword evidence="10" id="KW-1185">Reference proteome</keyword>
<dbReference type="CDD" id="cd07302">
    <property type="entry name" value="CHD"/>
    <property type="match status" value="1"/>
</dbReference>
<dbReference type="PROSITE" id="PS50125">
    <property type="entry name" value="GUANYLATE_CYCLASE_2"/>
    <property type="match status" value="1"/>
</dbReference>
<evidence type="ECO:0000256" key="1">
    <source>
        <dbReference type="ARBA" id="ARBA00004370"/>
    </source>
</evidence>
<keyword evidence="5" id="KW-0472">Membrane</keyword>
<keyword evidence="4" id="KW-1133">Transmembrane helix</keyword>
<dbReference type="Proteomes" id="UP000323300">
    <property type="component" value="Unassembled WGS sequence"/>
</dbReference>
<proteinExistence type="inferred from homology"/>
<dbReference type="PANTHER" id="PTHR11920">
    <property type="entry name" value="GUANYLYL CYCLASE"/>
    <property type="match status" value="1"/>
</dbReference>
<dbReference type="InterPro" id="IPR003018">
    <property type="entry name" value="GAF"/>
</dbReference>
<evidence type="ECO:0000259" key="8">
    <source>
        <dbReference type="PROSITE" id="PS50125"/>
    </source>
</evidence>
<evidence type="ECO:0000256" key="6">
    <source>
        <dbReference type="ARBA" id="ARBA00023239"/>
    </source>
</evidence>
<gene>
    <name evidence="9" type="ORF">SAMN04488498_111166</name>
</gene>
<dbReference type="OrthoDB" id="315417at2"/>
<dbReference type="SUPFAM" id="SSF55781">
    <property type="entry name" value="GAF domain-like"/>
    <property type="match status" value="1"/>
</dbReference>
<evidence type="ECO:0000256" key="7">
    <source>
        <dbReference type="RuleBase" id="RU000405"/>
    </source>
</evidence>
<keyword evidence="6 7" id="KW-0456">Lyase</keyword>
<keyword evidence="3" id="KW-0547">Nucleotide-binding</keyword>
<dbReference type="InterPro" id="IPR050401">
    <property type="entry name" value="Cyclic_nucleotide_synthase"/>
</dbReference>
<dbReference type="Gene3D" id="3.30.450.40">
    <property type="match status" value="1"/>
</dbReference>
<dbReference type="AlphaFoldDB" id="A0A1I4C2L3"/>
<dbReference type="GO" id="GO:0004016">
    <property type="term" value="F:adenylate cyclase activity"/>
    <property type="evidence" value="ECO:0007669"/>
    <property type="project" value="UniProtKB-ARBA"/>
</dbReference>
<dbReference type="SUPFAM" id="SSF55073">
    <property type="entry name" value="Nucleotide cyclase"/>
    <property type="match status" value="1"/>
</dbReference>
<dbReference type="SMART" id="SM00044">
    <property type="entry name" value="CYCc"/>
    <property type="match status" value="1"/>
</dbReference>
<evidence type="ECO:0000256" key="4">
    <source>
        <dbReference type="ARBA" id="ARBA00022989"/>
    </source>
</evidence>
<dbReference type="GO" id="GO:0035556">
    <property type="term" value="P:intracellular signal transduction"/>
    <property type="evidence" value="ECO:0007669"/>
    <property type="project" value="InterPro"/>
</dbReference>
<dbReference type="Pfam" id="PF01590">
    <property type="entry name" value="GAF"/>
    <property type="match status" value="1"/>
</dbReference>
<dbReference type="PANTHER" id="PTHR11920:SF335">
    <property type="entry name" value="GUANYLATE CYCLASE"/>
    <property type="match status" value="1"/>
</dbReference>
<dbReference type="GO" id="GO:0000166">
    <property type="term" value="F:nucleotide binding"/>
    <property type="evidence" value="ECO:0007669"/>
    <property type="project" value="UniProtKB-KW"/>
</dbReference>
<dbReference type="GO" id="GO:0016020">
    <property type="term" value="C:membrane"/>
    <property type="evidence" value="ECO:0007669"/>
    <property type="project" value="UniProtKB-SubCell"/>
</dbReference>
<dbReference type="InterPro" id="IPR001054">
    <property type="entry name" value="A/G_cyclase"/>
</dbReference>
<evidence type="ECO:0000313" key="10">
    <source>
        <dbReference type="Proteomes" id="UP000323300"/>
    </source>
</evidence>